<gene>
    <name evidence="1" type="ORF">HMPREF0027_1473</name>
</gene>
<keyword evidence="2" id="KW-1185">Reference proteome</keyword>
<dbReference type="AlphaFoldDB" id="E8KI06"/>
<sequence length="117" mass="13571">YSPKINYKIHTETIKTYLLTDLTTEQLSFKYASEADLLNVALFNQTAKQWRAKNPEAKENMRDEASLNELLVLANMESYNAILPEKQVGQKERMQELRRLARTQLVSLEKLNLGLLK</sequence>
<dbReference type="EMBL" id="AEVG01000102">
    <property type="protein sequence ID" value="EFX91500.1"/>
    <property type="molecule type" value="Genomic_DNA"/>
</dbReference>
<organism evidence="1 2">
    <name type="scientific">Actinobacillus ureae ATCC 25976</name>
    <dbReference type="NCBI Taxonomy" id="887324"/>
    <lineage>
        <taxon>Bacteria</taxon>
        <taxon>Pseudomonadati</taxon>
        <taxon>Pseudomonadota</taxon>
        <taxon>Gammaproteobacteria</taxon>
        <taxon>Pasteurellales</taxon>
        <taxon>Pasteurellaceae</taxon>
        <taxon>Actinobacillus</taxon>
    </lineage>
</organism>
<evidence type="ECO:0000313" key="2">
    <source>
        <dbReference type="Proteomes" id="UP000005467"/>
    </source>
</evidence>
<reference evidence="1 2" key="1">
    <citation type="submission" date="2011-01" db="EMBL/GenBank/DDBJ databases">
        <authorList>
            <person name="Muzny D."/>
            <person name="Qin X."/>
            <person name="Deng J."/>
            <person name="Jiang H."/>
            <person name="Liu Y."/>
            <person name="Qu J."/>
            <person name="Song X.-Z."/>
            <person name="Zhang L."/>
            <person name="Thornton R."/>
            <person name="Coyle M."/>
            <person name="Francisco L."/>
            <person name="Jackson L."/>
            <person name="Javaid M."/>
            <person name="Korchina V."/>
            <person name="Kovar C."/>
            <person name="Mata R."/>
            <person name="Mathew T."/>
            <person name="Ngo R."/>
            <person name="Nguyen L."/>
            <person name="Nguyen N."/>
            <person name="Okwuonu G."/>
            <person name="Ongeri F."/>
            <person name="Pham C."/>
            <person name="Simmons D."/>
            <person name="Wilczek-Boney K."/>
            <person name="Hale W."/>
            <person name="Jakkamsetti A."/>
            <person name="Pham P."/>
            <person name="Ruth R."/>
            <person name="San Lucas F."/>
            <person name="Warren J."/>
            <person name="Zhang J."/>
            <person name="Zhao Z."/>
            <person name="Zhou C."/>
            <person name="Zhu D."/>
            <person name="Lee S."/>
            <person name="Bess C."/>
            <person name="Blankenburg K."/>
            <person name="Forbes L."/>
            <person name="Fu Q."/>
            <person name="Gubbala S."/>
            <person name="Hirani K."/>
            <person name="Jayaseelan J.C."/>
            <person name="Lara F."/>
            <person name="Munidasa M."/>
            <person name="Palculict T."/>
            <person name="Patil S."/>
            <person name="Pu L.-L."/>
            <person name="Saada N."/>
            <person name="Tang L."/>
            <person name="Weissenberger G."/>
            <person name="Zhu Y."/>
            <person name="Hemphill L."/>
            <person name="Shang Y."/>
            <person name="Youmans B."/>
            <person name="Ayvaz T."/>
            <person name="Ross M."/>
            <person name="Santibanez J."/>
            <person name="Aqrawi P."/>
            <person name="Gross S."/>
            <person name="Joshi V."/>
            <person name="Fowler G."/>
            <person name="Nazareth L."/>
            <person name="Reid J."/>
            <person name="Worley K."/>
            <person name="Petrosino J."/>
            <person name="Highlander S."/>
            <person name="Gibbs R."/>
        </authorList>
    </citation>
    <scope>NUCLEOTIDE SEQUENCE [LARGE SCALE GENOMIC DNA]</scope>
    <source>
        <strain evidence="1 2">ATCC 25976</strain>
    </source>
</reference>
<comment type="caution">
    <text evidence="1">The sequence shown here is derived from an EMBL/GenBank/DDBJ whole genome shotgun (WGS) entry which is preliminary data.</text>
</comment>
<proteinExistence type="predicted"/>
<accession>E8KI06</accession>
<dbReference type="HOGENOM" id="CLU_2077844_0_0_6"/>
<dbReference type="Proteomes" id="UP000005467">
    <property type="component" value="Unassembled WGS sequence"/>
</dbReference>
<protein>
    <submittedName>
        <fullName evidence="1">Uncharacterized protein</fullName>
    </submittedName>
</protein>
<evidence type="ECO:0000313" key="1">
    <source>
        <dbReference type="EMBL" id="EFX91500.1"/>
    </source>
</evidence>
<name>E8KI06_9PAST</name>
<feature type="non-terminal residue" evidence="1">
    <location>
        <position position="1"/>
    </location>
</feature>